<reference evidence="1" key="1">
    <citation type="submission" date="2021-06" db="EMBL/GenBank/DDBJ databases">
        <authorList>
            <person name="Kallberg Y."/>
            <person name="Tangrot J."/>
            <person name="Rosling A."/>
        </authorList>
    </citation>
    <scope>NUCLEOTIDE SEQUENCE</scope>
    <source>
        <strain evidence="1">IA702</strain>
    </source>
</reference>
<organism evidence="1 2">
    <name type="scientific">Paraglomus occultum</name>
    <dbReference type="NCBI Taxonomy" id="144539"/>
    <lineage>
        <taxon>Eukaryota</taxon>
        <taxon>Fungi</taxon>
        <taxon>Fungi incertae sedis</taxon>
        <taxon>Mucoromycota</taxon>
        <taxon>Glomeromycotina</taxon>
        <taxon>Glomeromycetes</taxon>
        <taxon>Paraglomerales</taxon>
        <taxon>Paraglomeraceae</taxon>
        <taxon>Paraglomus</taxon>
    </lineage>
</organism>
<dbReference type="Proteomes" id="UP000789572">
    <property type="component" value="Unassembled WGS sequence"/>
</dbReference>
<proteinExistence type="predicted"/>
<accession>A0A9N9DAQ2</accession>
<dbReference type="EMBL" id="CAJVPJ010002741">
    <property type="protein sequence ID" value="CAG8628324.1"/>
    <property type="molecule type" value="Genomic_DNA"/>
</dbReference>
<gene>
    <name evidence="1" type="ORF">POCULU_LOCUS8763</name>
</gene>
<comment type="caution">
    <text evidence="1">The sequence shown here is derived from an EMBL/GenBank/DDBJ whole genome shotgun (WGS) entry which is preliminary data.</text>
</comment>
<name>A0A9N9DAQ2_9GLOM</name>
<evidence type="ECO:0000313" key="2">
    <source>
        <dbReference type="Proteomes" id="UP000789572"/>
    </source>
</evidence>
<keyword evidence="2" id="KW-1185">Reference proteome</keyword>
<protein>
    <submittedName>
        <fullName evidence="1">10504_t:CDS:1</fullName>
    </submittedName>
</protein>
<evidence type="ECO:0000313" key="1">
    <source>
        <dbReference type="EMBL" id="CAG8628324.1"/>
    </source>
</evidence>
<sequence>MKVFDRDKVKNQRTGRIEYKRKEQNYTQISLATGSGKSTHFPRCLAFRGLDKSEFAANPSLEKGVTLVVPNDELAENLRKSHTE</sequence>
<dbReference type="AlphaFoldDB" id="A0A9N9DAQ2"/>